<dbReference type="EMBL" id="QROO01000008">
    <property type="protein sequence ID" value="RHL39155.1"/>
    <property type="molecule type" value="Genomic_DNA"/>
</dbReference>
<dbReference type="EMBL" id="QRYV01000069">
    <property type="protein sequence ID" value="RGV06250.1"/>
    <property type="molecule type" value="Genomic_DNA"/>
</dbReference>
<dbReference type="EMBL" id="DYVL01000158">
    <property type="protein sequence ID" value="HJG12911.1"/>
    <property type="molecule type" value="Genomic_DNA"/>
</dbReference>
<evidence type="ECO:0000313" key="10">
    <source>
        <dbReference type="EMBL" id="MCA4705553.1"/>
    </source>
</evidence>
<evidence type="ECO:0000313" key="19">
    <source>
        <dbReference type="Proteomes" id="UP000438288"/>
    </source>
</evidence>
<dbReference type="PROSITE" id="PS50075">
    <property type="entry name" value="CARRIER"/>
    <property type="match status" value="1"/>
</dbReference>
<dbReference type="Proteomes" id="UP000284495">
    <property type="component" value="Unassembled WGS sequence"/>
</dbReference>
<dbReference type="EMBL" id="WDCP01000037">
    <property type="protein sequence ID" value="KAB6338236.1"/>
    <property type="molecule type" value="Genomic_DNA"/>
</dbReference>
<evidence type="ECO:0000313" key="15">
    <source>
        <dbReference type="Proteomes" id="UP000283369"/>
    </source>
</evidence>
<evidence type="ECO:0000313" key="8">
    <source>
        <dbReference type="EMBL" id="KAB6425240.1"/>
    </source>
</evidence>
<dbReference type="Proteomes" id="UP000471447">
    <property type="component" value="Unassembled WGS sequence"/>
</dbReference>
<reference evidence="9" key="7">
    <citation type="submission" date="2023-08" db="EMBL/GenBank/DDBJ databases">
        <title>Mucin Metabolism Genes Underlie the Key Renovations of Bacteroides xylanisolvens Genomes in Captive Great Apes.</title>
        <authorList>
            <person name="Nishida A.H."/>
        </authorList>
    </citation>
    <scope>NUCLEOTIDE SEQUENCE</scope>
    <source>
        <strain evidence="10">P13.H9</strain>
        <strain evidence="9">P19.10B</strain>
    </source>
</reference>
<dbReference type="EMBL" id="WDES01000005">
    <property type="protein sequence ID" value="KAB6090200.1"/>
    <property type="molecule type" value="Genomic_DNA"/>
</dbReference>
<evidence type="ECO:0000313" key="5">
    <source>
        <dbReference type="EMBL" id="KAB6140856.1"/>
    </source>
</evidence>
<dbReference type="EMBL" id="NFLW01000015">
    <property type="protein sequence ID" value="OUQ70001.1"/>
    <property type="molecule type" value="Genomic_DNA"/>
</dbReference>
<dbReference type="EMBL" id="JAIWYE010000033">
    <property type="protein sequence ID" value="MCA4705553.1"/>
    <property type="molecule type" value="Genomic_DNA"/>
</dbReference>
<reference evidence="14" key="1">
    <citation type="submission" date="2017-04" db="EMBL/GenBank/DDBJ databases">
        <title>Function of individual gut microbiota members based on whole genome sequencing of pure cultures obtained from chicken caecum.</title>
        <authorList>
            <person name="Medvecky M."/>
            <person name="Cejkova D."/>
            <person name="Polansky O."/>
            <person name="Karasova D."/>
            <person name="Kubasova T."/>
            <person name="Cizek A."/>
            <person name="Rychlik I."/>
        </authorList>
    </citation>
    <scope>NUCLEOTIDE SEQUENCE [LARGE SCALE GENOMIC DNA]</scope>
    <source>
        <strain evidence="14">An109</strain>
    </source>
</reference>
<dbReference type="Proteomes" id="UP000438288">
    <property type="component" value="Unassembled WGS sequence"/>
</dbReference>
<dbReference type="EMBL" id="WDER01000018">
    <property type="protein sequence ID" value="KAB6083901.1"/>
    <property type="molecule type" value="Genomic_DNA"/>
</dbReference>
<evidence type="ECO:0000259" key="1">
    <source>
        <dbReference type="PROSITE" id="PS50075"/>
    </source>
</evidence>
<evidence type="ECO:0000313" key="7">
    <source>
        <dbReference type="EMBL" id="KAB6338236.1"/>
    </source>
</evidence>
<sequence>MNNLDQTKRELMDEVKGKLIEELNLEEITPEDIDDEAPLFGDEGLGLDSIDALEIILILEREYGIKIENPSEGKQIFYSVCTLTDYIIANRKA</sequence>
<reference evidence="15 16" key="3">
    <citation type="submission" date="2018-08" db="EMBL/GenBank/DDBJ databases">
        <title>A genome reference for cultivated species of the human gut microbiota.</title>
        <authorList>
            <person name="Zou Y."/>
            <person name="Xue W."/>
            <person name="Luo G."/>
        </authorList>
    </citation>
    <scope>NUCLEOTIDE SEQUENCE [LARGE SCALE GENOMIC DNA]</scope>
    <source>
        <strain evidence="12 15">AF14-7</strain>
        <strain evidence="13 16">AF38-2</strain>
    </source>
</reference>
<evidence type="ECO:0000313" key="12">
    <source>
        <dbReference type="EMBL" id="RGV06250.1"/>
    </source>
</evidence>
<dbReference type="Proteomes" id="UP000196036">
    <property type="component" value="Unassembled WGS sequence"/>
</dbReference>
<evidence type="ECO:0000313" key="18">
    <source>
        <dbReference type="Proteomes" id="UP000435059"/>
    </source>
</evidence>
<reference evidence="2" key="6">
    <citation type="submission" date="2021-09" db="EMBL/GenBank/DDBJ databases">
        <authorList>
            <person name="Gilroy R."/>
        </authorList>
    </citation>
    <scope>NUCLEOTIDE SEQUENCE</scope>
    <source>
        <strain evidence="2">CHK154-13316</strain>
    </source>
</reference>
<evidence type="ECO:0000313" key="6">
    <source>
        <dbReference type="EMBL" id="KAB6147216.1"/>
    </source>
</evidence>
<dbReference type="Proteomes" id="UP000434604">
    <property type="component" value="Unassembled WGS sequence"/>
</dbReference>
<dbReference type="EMBL" id="WDCG01000006">
    <property type="protein sequence ID" value="KAB6425240.1"/>
    <property type="molecule type" value="Genomic_DNA"/>
</dbReference>
<reference evidence="11" key="2">
    <citation type="journal article" date="2018" name="BMC Genomics">
        <title>Whole genome sequencing and function prediction of 133 gut anaerobes isolated from chicken caecum in pure cultures.</title>
        <authorList>
            <person name="Medvecky M."/>
            <person name="Cejkova D."/>
            <person name="Polansky O."/>
            <person name="Karasova D."/>
            <person name="Kubasova T."/>
            <person name="Cizek A."/>
            <person name="Rychlik I."/>
        </authorList>
    </citation>
    <scope>NUCLEOTIDE SEQUENCE</scope>
    <source>
        <strain evidence="11">An109</strain>
    </source>
</reference>
<evidence type="ECO:0000313" key="13">
    <source>
        <dbReference type="EMBL" id="RHL39155.1"/>
    </source>
</evidence>
<dbReference type="Gene3D" id="1.10.1200.10">
    <property type="entry name" value="ACP-like"/>
    <property type="match status" value="1"/>
</dbReference>
<evidence type="ECO:0000313" key="14">
    <source>
        <dbReference type="Proteomes" id="UP000196036"/>
    </source>
</evidence>
<comment type="caution">
    <text evidence="11">The sequence shown here is derived from an EMBL/GenBank/DDBJ whole genome shotgun (WGS) entry which is preliminary data.</text>
</comment>
<evidence type="ECO:0000313" key="11">
    <source>
        <dbReference type="EMBL" id="OUQ70001.1"/>
    </source>
</evidence>
<evidence type="ECO:0000313" key="17">
    <source>
        <dbReference type="Proteomes" id="UP000434604"/>
    </source>
</evidence>
<organism evidence="11 14">
    <name type="scientific">Bacteroides xylanisolvens</name>
    <dbReference type="NCBI Taxonomy" id="371601"/>
    <lineage>
        <taxon>Bacteria</taxon>
        <taxon>Pseudomonadati</taxon>
        <taxon>Bacteroidota</taxon>
        <taxon>Bacteroidia</taxon>
        <taxon>Bacteroidales</taxon>
        <taxon>Bacteroidaceae</taxon>
        <taxon>Bacteroides</taxon>
    </lineage>
</organism>
<evidence type="ECO:0000313" key="20">
    <source>
        <dbReference type="Proteomes" id="UP000471447"/>
    </source>
</evidence>
<dbReference type="InterPro" id="IPR009081">
    <property type="entry name" value="PP-bd_ACP"/>
</dbReference>
<protein>
    <submittedName>
        <fullName evidence="11">Acyl carrier protein</fullName>
    </submittedName>
    <submittedName>
        <fullName evidence="2">Phosphopantetheine-binding protein</fullName>
    </submittedName>
</protein>
<gene>
    <name evidence="11" type="ORF">B5E52_09490</name>
    <name evidence="13" type="ORF">DW027_07950</name>
    <name evidence="12" type="ORF">DWW25_21580</name>
    <name evidence="6" type="ORF">GA398_12505</name>
    <name evidence="5" type="ORF">GA424_06490</name>
    <name evidence="3" type="ORF">GA560_08900</name>
    <name evidence="4" type="ORF">GA574_04700</name>
    <name evidence="8" type="ORF">GAZ26_07645</name>
    <name evidence="7" type="ORF">GAZ43_15395</name>
    <name evidence="2" type="ORF">K8V07_13425</name>
    <name evidence="10" type="ORF">LD004_18275</name>
    <name evidence="9" type="ORF">LDZ35_18765</name>
</gene>
<dbReference type="Proteomes" id="UP000487596">
    <property type="component" value="Unassembled WGS sequence"/>
</dbReference>
<dbReference type="Proteomes" id="UP001197958">
    <property type="component" value="Unassembled WGS sequence"/>
</dbReference>
<dbReference type="SUPFAM" id="SSF47336">
    <property type="entry name" value="ACP-like"/>
    <property type="match status" value="1"/>
</dbReference>
<reference evidence="2" key="5">
    <citation type="journal article" date="2021" name="PeerJ">
        <title>Extensive microbial diversity within the chicken gut microbiome revealed by metagenomics and culture.</title>
        <authorList>
            <person name="Gilroy R."/>
            <person name="Ravi A."/>
            <person name="Getino M."/>
            <person name="Pursley I."/>
            <person name="Horton D.L."/>
            <person name="Alikhan N.F."/>
            <person name="Baker D."/>
            <person name="Gharbi K."/>
            <person name="Hall N."/>
            <person name="Watson M."/>
            <person name="Adriaenssens E.M."/>
            <person name="Foster-Nyarko E."/>
            <person name="Jarju S."/>
            <person name="Secka A."/>
            <person name="Antonio M."/>
            <person name="Oren A."/>
            <person name="Chaudhuri R.R."/>
            <person name="La Ragione R."/>
            <person name="Hildebrand F."/>
            <person name="Pallen M.J."/>
        </authorList>
    </citation>
    <scope>NUCLEOTIDE SEQUENCE</scope>
    <source>
        <strain evidence="2">CHK154-13316</strain>
    </source>
</reference>
<dbReference type="Proteomes" id="UP001198461">
    <property type="component" value="Unassembled WGS sequence"/>
</dbReference>
<dbReference type="Proteomes" id="UP000474077">
    <property type="component" value="Unassembled WGS sequence"/>
</dbReference>
<evidence type="ECO:0000313" key="2">
    <source>
        <dbReference type="EMBL" id="HJG12911.1"/>
    </source>
</evidence>
<dbReference type="RefSeq" id="WP_008020527.1">
    <property type="nucleotide sequence ID" value="NZ_AP031409.1"/>
</dbReference>
<dbReference type="Proteomes" id="UP000283369">
    <property type="component" value="Unassembled WGS sequence"/>
</dbReference>
<dbReference type="EMBL" id="WDEH01000007">
    <property type="protein sequence ID" value="KAB6140856.1"/>
    <property type="molecule type" value="Genomic_DNA"/>
</dbReference>
<evidence type="ECO:0000313" key="9">
    <source>
        <dbReference type="EMBL" id="MCA4525246.1"/>
    </source>
</evidence>
<evidence type="ECO:0000313" key="21">
    <source>
        <dbReference type="Proteomes" id="UP000474077"/>
    </source>
</evidence>
<evidence type="ECO:0000313" key="3">
    <source>
        <dbReference type="EMBL" id="KAB6083901.1"/>
    </source>
</evidence>
<dbReference type="Proteomes" id="UP000747074">
    <property type="component" value="Unassembled WGS sequence"/>
</dbReference>
<feature type="domain" description="Carrier" evidence="1">
    <location>
        <begin position="2"/>
        <end position="91"/>
    </location>
</feature>
<dbReference type="AlphaFoldDB" id="A0A1Y4VIY1"/>
<dbReference type="EMBL" id="JAIWWW010000042">
    <property type="protein sequence ID" value="MCA4525246.1"/>
    <property type="molecule type" value="Genomic_DNA"/>
</dbReference>
<dbReference type="NCBIfam" id="NF006617">
    <property type="entry name" value="PRK09184.1"/>
    <property type="match status" value="1"/>
</dbReference>
<accession>A0A1Y4VIY1</accession>
<dbReference type="Proteomes" id="UP000435059">
    <property type="component" value="Unassembled WGS sequence"/>
</dbReference>
<dbReference type="Pfam" id="PF00550">
    <property type="entry name" value="PP-binding"/>
    <property type="match status" value="1"/>
</dbReference>
<reference evidence="17 18" key="4">
    <citation type="journal article" date="2019" name="Nat. Med.">
        <title>A library of human gut bacterial isolates paired with longitudinal multiomics data enables mechanistic microbiome research.</title>
        <authorList>
            <person name="Poyet M."/>
            <person name="Groussin M."/>
            <person name="Gibbons S.M."/>
            <person name="Avila-Pacheco J."/>
            <person name="Jiang X."/>
            <person name="Kearney S.M."/>
            <person name="Perrotta A.R."/>
            <person name="Berdy B."/>
            <person name="Zhao S."/>
            <person name="Lieberman T.D."/>
            <person name="Swanson P.K."/>
            <person name="Smith M."/>
            <person name="Roesemann S."/>
            <person name="Alexander J.E."/>
            <person name="Rich S.A."/>
            <person name="Livny J."/>
            <person name="Vlamakis H."/>
            <person name="Clish C."/>
            <person name="Bullock K."/>
            <person name="Deik A."/>
            <person name="Scott J."/>
            <person name="Pierce K.A."/>
            <person name="Xavier R.J."/>
            <person name="Alm E.J."/>
        </authorList>
    </citation>
    <scope>NUCLEOTIDE SEQUENCE [LARGE SCALE GENOMIC DNA]</scope>
    <source>
        <strain evidence="7 19">BIOML-A16</strain>
        <strain evidence="6 17">BIOML-A58</strain>
        <strain evidence="5 22">BIOML-A62</strain>
        <strain evidence="8 20">BIOML-A7</strain>
        <strain evidence="3 21">BIOML-A73</strain>
        <strain evidence="4 18">BIOML-A74</strain>
    </source>
</reference>
<name>A0A1Y4VIY1_9BACE</name>
<dbReference type="EMBL" id="WDED01000017">
    <property type="protein sequence ID" value="KAB6147216.1"/>
    <property type="molecule type" value="Genomic_DNA"/>
</dbReference>
<dbReference type="InterPro" id="IPR036736">
    <property type="entry name" value="ACP-like_sf"/>
</dbReference>
<keyword evidence="18" id="KW-1185">Reference proteome</keyword>
<evidence type="ECO:0000313" key="22">
    <source>
        <dbReference type="Proteomes" id="UP000487596"/>
    </source>
</evidence>
<evidence type="ECO:0000313" key="16">
    <source>
        <dbReference type="Proteomes" id="UP000284495"/>
    </source>
</evidence>
<evidence type="ECO:0000313" key="4">
    <source>
        <dbReference type="EMBL" id="KAB6090200.1"/>
    </source>
</evidence>
<proteinExistence type="predicted"/>